<evidence type="ECO:0000313" key="3">
    <source>
        <dbReference type="Proteomes" id="UP000183561"/>
    </source>
</evidence>
<dbReference type="EMBL" id="FNSV01000005">
    <property type="protein sequence ID" value="SED62976.1"/>
    <property type="molecule type" value="Genomic_DNA"/>
</dbReference>
<accession>A0A1H5C8J8</accession>
<sequence>MTADVAVTSDVAQVFGHTVAGTPGRFILDARENHLVSDSRFGPAEAIQAGELLLAAVTSCAMANIQSNAEADDIPVTHIEVHASHRRGSADPTRYEFTEVRIDIRGVDQSTADALAAKFAASCPIYNTIRRGSGIELIVTAQPGPHESNGCARQRASGSADSE</sequence>
<keyword evidence="3" id="KW-1185">Reference proteome</keyword>
<organism evidence="2 3">
    <name type="scientific">Rhodococcus koreensis</name>
    <dbReference type="NCBI Taxonomy" id="99653"/>
    <lineage>
        <taxon>Bacteria</taxon>
        <taxon>Bacillati</taxon>
        <taxon>Actinomycetota</taxon>
        <taxon>Actinomycetes</taxon>
        <taxon>Mycobacteriales</taxon>
        <taxon>Nocardiaceae</taxon>
        <taxon>Rhodococcus</taxon>
    </lineage>
</organism>
<dbReference type="AlphaFoldDB" id="A0A1H5C8J8"/>
<dbReference type="Proteomes" id="UP000183561">
    <property type="component" value="Unassembled WGS sequence"/>
</dbReference>
<proteinExistence type="predicted"/>
<name>A0A1H5C8J8_9NOCA</name>
<protein>
    <submittedName>
        <fullName evidence="2">Uncharacterized OsmC-related protein</fullName>
    </submittedName>
</protein>
<evidence type="ECO:0000256" key="1">
    <source>
        <dbReference type="SAM" id="MobiDB-lite"/>
    </source>
</evidence>
<dbReference type="InterPro" id="IPR036102">
    <property type="entry name" value="OsmC/Ohrsf"/>
</dbReference>
<evidence type="ECO:0000313" key="2">
    <source>
        <dbReference type="EMBL" id="SED62976.1"/>
    </source>
</evidence>
<dbReference type="InterPro" id="IPR015946">
    <property type="entry name" value="KH_dom-like_a/b"/>
</dbReference>
<gene>
    <name evidence="2" type="ORF">SAMN04490239_9060</name>
</gene>
<dbReference type="InterPro" id="IPR003718">
    <property type="entry name" value="OsmC/Ohr_fam"/>
</dbReference>
<reference evidence="3" key="1">
    <citation type="submission" date="2016-10" db="EMBL/GenBank/DDBJ databases">
        <authorList>
            <person name="Varghese N."/>
            <person name="Submissions S."/>
        </authorList>
    </citation>
    <scope>NUCLEOTIDE SEQUENCE [LARGE SCALE GENOMIC DNA]</scope>
    <source>
        <strain evidence="3">DSM 44498</strain>
    </source>
</reference>
<dbReference type="RefSeq" id="WP_244163816.1">
    <property type="nucleotide sequence ID" value="NZ_FNSV01000005.1"/>
</dbReference>
<dbReference type="Pfam" id="PF02566">
    <property type="entry name" value="OsmC"/>
    <property type="match status" value="1"/>
</dbReference>
<dbReference type="Gene3D" id="3.30.300.20">
    <property type="match status" value="1"/>
</dbReference>
<dbReference type="SUPFAM" id="SSF82784">
    <property type="entry name" value="OsmC-like"/>
    <property type="match status" value="1"/>
</dbReference>
<feature type="region of interest" description="Disordered" evidence="1">
    <location>
        <begin position="141"/>
        <end position="163"/>
    </location>
</feature>